<keyword evidence="2" id="KW-0472">Membrane</keyword>
<feature type="region of interest" description="Disordered" evidence="1">
    <location>
        <begin position="78"/>
        <end position="100"/>
    </location>
</feature>
<keyword evidence="2" id="KW-0812">Transmembrane</keyword>
<evidence type="ECO:0000313" key="4">
    <source>
        <dbReference type="Proteomes" id="UP000178092"/>
    </source>
</evidence>
<sequence>MKQMLENIRNLSEFKRKIVLFGITALVALGLVVWWVVYVWQQVKSVQENSAGNVQFPSFPSQGSDVSEELNAFKNELQREFQPASEEHPFPASQETNNPM</sequence>
<reference evidence="3 4" key="1">
    <citation type="journal article" date="2016" name="Nat. Commun.">
        <title>Thousands of microbial genomes shed light on interconnected biogeochemical processes in an aquifer system.</title>
        <authorList>
            <person name="Anantharaman K."/>
            <person name="Brown C.T."/>
            <person name="Hug L.A."/>
            <person name="Sharon I."/>
            <person name="Castelle C.J."/>
            <person name="Probst A.J."/>
            <person name="Thomas B.C."/>
            <person name="Singh A."/>
            <person name="Wilkins M.J."/>
            <person name="Karaoz U."/>
            <person name="Brodie E.L."/>
            <person name="Williams K.H."/>
            <person name="Hubbard S.S."/>
            <person name="Banfield J.F."/>
        </authorList>
    </citation>
    <scope>NUCLEOTIDE SEQUENCE [LARGE SCALE GENOMIC DNA]</scope>
</reference>
<protein>
    <submittedName>
        <fullName evidence="3">Uncharacterized protein</fullName>
    </submittedName>
</protein>
<gene>
    <name evidence="3" type="ORF">A3C04_00695</name>
</gene>
<keyword evidence="2" id="KW-1133">Transmembrane helix</keyword>
<proteinExistence type="predicted"/>
<evidence type="ECO:0000256" key="1">
    <source>
        <dbReference type="SAM" id="MobiDB-lite"/>
    </source>
</evidence>
<evidence type="ECO:0000313" key="3">
    <source>
        <dbReference type="EMBL" id="OHA66084.1"/>
    </source>
</evidence>
<feature type="transmembrane region" description="Helical" evidence="2">
    <location>
        <begin position="20"/>
        <end position="40"/>
    </location>
</feature>
<name>A0A1G2QZM7_9BACT</name>
<dbReference type="AlphaFoldDB" id="A0A1G2QZM7"/>
<dbReference type="Proteomes" id="UP000178092">
    <property type="component" value="Unassembled WGS sequence"/>
</dbReference>
<comment type="caution">
    <text evidence="3">The sequence shown here is derived from an EMBL/GenBank/DDBJ whole genome shotgun (WGS) entry which is preliminary data.</text>
</comment>
<evidence type="ECO:0000256" key="2">
    <source>
        <dbReference type="SAM" id="Phobius"/>
    </source>
</evidence>
<accession>A0A1G2QZM7</accession>
<organism evidence="3 4">
    <name type="scientific">Candidatus Wildermuthbacteria bacterium RIFCSPHIGHO2_02_FULL_45_25</name>
    <dbReference type="NCBI Taxonomy" id="1802450"/>
    <lineage>
        <taxon>Bacteria</taxon>
        <taxon>Candidatus Wildermuthiibacteriota</taxon>
    </lineage>
</organism>
<dbReference type="EMBL" id="MHTV01000037">
    <property type="protein sequence ID" value="OHA66084.1"/>
    <property type="molecule type" value="Genomic_DNA"/>
</dbReference>